<comment type="caution">
    <text evidence="2">The sequence shown here is derived from an EMBL/GenBank/DDBJ whole genome shotgun (WGS) entry which is preliminary data.</text>
</comment>
<dbReference type="EMBL" id="JAPDPJ010000021">
    <property type="protein sequence ID" value="MCW3786911.1"/>
    <property type="molecule type" value="Genomic_DNA"/>
</dbReference>
<sequence length="265" mass="30522">MFRHQGKSRTLKQNIQIATLLSFVAGIVNVVGFLSFGRLTTNVTGHFALFIYDVADFDFWKGTIYFVYIFSFFFGSFTSSFMIEIFRENKKLNVFLLPTILESLILINIALITNYIVIVHPDIIVCLLLFAMGLQNSFVTKISNAIVRTTHLTGLFTDLGIEISQLFFPKSNNDKINLTSTIKLRIYIIIFFFSGGLTGWIIYSKVDLKLNTLFVGASILIFGVFYDDFRYRIIRNRRKYKEKKIANHIAKEITINEIKKQNKIA</sequence>
<accession>A0AAE3M443</accession>
<dbReference type="PANTHER" id="PTHR37314">
    <property type="entry name" value="SLR0142 PROTEIN"/>
    <property type="match status" value="1"/>
</dbReference>
<keyword evidence="1" id="KW-0472">Membrane</keyword>
<keyword evidence="3" id="KW-1185">Reference proteome</keyword>
<name>A0AAE3M443_9BACT</name>
<evidence type="ECO:0000313" key="2">
    <source>
        <dbReference type="EMBL" id="MCW3786911.1"/>
    </source>
</evidence>
<feature type="transmembrane region" description="Helical" evidence="1">
    <location>
        <begin position="184"/>
        <end position="203"/>
    </location>
</feature>
<keyword evidence="1" id="KW-1133">Transmembrane helix</keyword>
<feature type="transmembrane region" description="Helical" evidence="1">
    <location>
        <begin position="209"/>
        <end position="229"/>
    </location>
</feature>
<feature type="transmembrane region" description="Helical" evidence="1">
    <location>
        <begin position="118"/>
        <end position="139"/>
    </location>
</feature>
<feature type="transmembrane region" description="Helical" evidence="1">
    <location>
        <begin position="59"/>
        <end position="82"/>
    </location>
</feature>
<dbReference type="Pfam" id="PF06912">
    <property type="entry name" value="DUF1275"/>
    <property type="match status" value="1"/>
</dbReference>
<dbReference type="RefSeq" id="WP_301190476.1">
    <property type="nucleotide sequence ID" value="NZ_JAPDPJ010000021.1"/>
</dbReference>
<evidence type="ECO:0000256" key="1">
    <source>
        <dbReference type="SAM" id="Phobius"/>
    </source>
</evidence>
<organism evidence="2 3">
    <name type="scientific">Plebeiibacterium sediminum</name>
    <dbReference type="NCBI Taxonomy" id="2992112"/>
    <lineage>
        <taxon>Bacteria</taxon>
        <taxon>Pseudomonadati</taxon>
        <taxon>Bacteroidota</taxon>
        <taxon>Bacteroidia</taxon>
        <taxon>Marinilabiliales</taxon>
        <taxon>Marinilabiliaceae</taxon>
        <taxon>Plebeiibacterium</taxon>
    </lineage>
</organism>
<evidence type="ECO:0000313" key="3">
    <source>
        <dbReference type="Proteomes" id="UP001209229"/>
    </source>
</evidence>
<feature type="transmembrane region" description="Helical" evidence="1">
    <location>
        <begin position="94"/>
        <end position="112"/>
    </location>
</feature>
<reference evidence="2" key="1">
    <citation type="submission" date="2022-10" db="EMBL/GenBank/DDBJ databases">
        <authorList>
            <person name="Yu W.X."/>
        </authorList>
    </citation>
    <scope>NUCLEOTIDE SEQUENCE</scope>
    <source>
        <strain evidence="2">AAT</strain>
    </source>
</reference>
<dbReference type="Proteomes" id="UP001209229">
    <property type="component" value="Unassembled WGS sequence"/>
</dbReference>
<dbReference type="InterPro" id="IPR010699">
    <property type="entry name" value="DUF1275"/>
</dbReference>
<dbReference type="PANTHER" id="PTHR37314:SF4">
    <property type="entry name" value="UPF0700 TRANSMEMBRANE PROTEIN YOAK"/>
    <property type="match status" value="1"/>
</dbReference>
<dbReference type="AlphaFoldDB" id="A0AAE3M443"/>
<gene>
    <name evidence="2" type="ORF">OM075_10560</name>
</gene>
<proteinExistence type="predicted"/>
<protein>
    <submittedName>
        <fullName evidence="2">DUF1275 domain-containing protein</fullName>
    </submittedName>
</protein>
<feature type="transmembrane region" description="Helical" evidence="1">
    <location>
        <begin position="20"/>
        <end position="39"/>
    </location>
</feature>
<keyword evidence="1" id="KW-0812">Transmembrane</keyword>